<accession>A0A1E7DM43</accession>
<reference evidence="1 2" key="1">
    <citation type="submission" date="2016-06" db="EMBL/GenBank/DDBJ databases">
        <title>Domibacillus iocasae genome sequencing.</title>
        <authorList>
            <person name="Verma A."/>
            <person name="Pal Y."/>
            <person name="Ojha A.K."/>
            <person name="Krishnamurthi S."/>
        </authorList>
    </citation>
    <scope>NUCLEOTIDE SEQUENCE [LARGE SCALE GENOMIC DNA]</scope>
    <source>
        <strain evidence="1 2">DSM 29979</strain>
    </source>
</reference>
<evidence type="ECO:0000313" key="1">
    <source>
        <dbReference type="EMBL" id="OES44141.1"/>
    </source>
</evidence>
<dbReference type="InterPro" id="IPR024787">
    <property type="entry name" value="EcsC"/>
</dbReference>
<dbReference type="RefSeq" id="WP_069938746.1">
    <property type="nucleotide sequence ID" value="NZ_MAMP01000022.1"/>
</dbReference>
<dbReference type="AlphaFoldDB" id="A0A1E7DM43"/>
<dbReference type="PANTHER" id="PTHR41260:SF1">
    <property type="entry name" value="PROTEIN ECSC"/>
    <property type="match status" value="1"/>
</dbReference>
<dbReference type="Proteomes" id="UP000095658">
    <property type="component" value="Unassembled WGS sequence"/>
</dbReference>
<dbReference type="STRING" id="1714016.BA724_07545"/>
<name>A0A1E7DM43_9BACI</name>
<keyword evidence="2" id="KW-1185">Reference proteome</keyword>
<evidence type="ECO:0000313" key="2">
    <source>
        <dbReference type="Proteomes" id="UP000095658"/>
    </source>
</evidence>
<dbReference type="EMBL" id="MAMP01000022">
    <property type="protein sequence ID" value="OES44141.1"/>
    <property type="molecule type" value="Genomic_DNA"/>
</dbReference>
<dbReference type="Pfam" id="PF12787">
    <property type="entry name" value="EcsC"/>
    <property type="match status" value="1"/>
</dbReference>
<proteinExistence type="predicted"/>
<dbReference type="PANTHER" id="PTHR41260">
    <property type="entry name" value="PROTEIN ECSC"/>
    <property type="match status" value="1"/>
</dbReference>
<gene>
    <name evidence="1" type="ORF">BA724_07545</name>
</gene>
<sequence length="274" mass="31396">MWTKRDHLYWNQLMDWEQQLVSSRGNETEENDALDRITAFMTDDMQDRFFMQVDQSIEWIHSFLQKEMLQTEVRGRILLTARIFRDDIETVEQLRSLTIDQLHYISRQQASRNHAAAAVQGAITGTGSLVPIAADLLSMTAIGLHAIQTNTLSYGFDPSHPIEKENILHLFHVSLLPDHLKADGWAQLITEVEEGIASISDGSWAMDKTMLQEPLRHALKLAAVRTLRHQTISGVPLISMAIGAGANYRAVKQMTTFAERYYQYRYLHEKKNRS</sequence>
<protein>
    <submittedName>
        <fullName evidence="1">ABC transporter substrate-binding protein</fullName>
    </submittedName>
</protein>
<organism evidence="1 2">
    <name type="scientific">Domibacillus iocasae</name>
    <dbReference type="NCBI Taxonomy" id="1714016"/>
    <lineage>
        <taxon>Bacteria</taxon>
        <taxon>Bacillati</taxon>
        <taxon>Bacillota</taxon>
        <taxon>Bacilli</taxon>
        <taxon>Bacillales</taxon>
        <taxon>Bacillaceae</taxon>
        <taxon>Domibacillus</taxon>
    </lineage>
</organism>
<comment type="caution">
    <text evidence="1">The sequence shown here is derived from an EMBL/GenBank/DDBJ whole genome shotgun (WGS) entry which is preliminary data.</text>
</comment>
<dbReference type="OrthoDB" id="2040879at2"/>